<evidence type="ECO:0000256" key="1">
    <source>
        <dbReference type="SAM" id="MobiDB-lite"/>
    </source>
</evidence>
<proteinExistence type="predicted"/>
<dbReference type="KEGG" id="rhg:EXZ61_01660"/>
<evidence type="ECO:0000313" key="2">
    <source>
        <dbReference type="EMBL" id="QDL52978.1"/>
    </source>
</evidence>
<protein>
    <submittedName>
        <fullName evidence="2">Uncharacterized protein</fullName>
    </submittedName>
</protein>
<name>A0A515EJY6_9BURK</name>
<keyword evidence="3" id="KW-1185">Reference proteome</keyword>
<dbReference type="RefSeq" id="WP_142808431.1">
    <property type="nucleotide sequence ID" value="NZ_CP036282.1"/>
</dbReference>
<dbReference type="AlphaFoldDB" id="A0A515EJY6"/>
<sequence length="197" mass="21350">MKKSKNWGMLLGGSVMFLLLSAVLTAWVPSPWLWRVGSVGLNPQATASPPIDVSALNQTIQNRGVALRNLGLAMPEARAPEIALLQSLQTQGEIALQELEEKVAQLASNANQRAQVQRIIEQTQATQLLTEDMLALIQANKKSAFNELLYNYYDPVEAQVLRAINDMRLGLEDLPPTGAGPNPAAGTGIRLKTDPLS</sequence>
<feature type="compositionally biased region" description="Low complexity" evidence="1">
    <location>
        <begin position="175"/>
        <end position="188"/>
    </location>
</feature>
<dbReference type="EMBL" id="CP036282">
    <property type="protein sequence ID" value="QDL52978.1"/>
    <property type="molecule type" value="Genomic_DNA"/>
</dbReference>
<accession>A0A515EJY6</accession>
<reference evidence="3" key="1">
    <citation type="submission" date="2019-02" db="EMBL/GenBank/DDBJ databases">
        <title>Complete genome sequence of Rhodoferax sp. Gr-4.</title>
        <authorList>
            <person name="Jin L."/>
        </authorList>
    </citation>
    <scope>NUCLEOTIDE SEQUENCE [LARGE SCALE GENOMIC DNA]</scope>
    <source>
        <strain evidence="3">Gr-4</strain>
    </source>
</reference>
<reference evidence="3" key="2">
    <citation type="journal article" date="2020" name="Int. J. Syst. Evol. Microbiol.">
        <title>Genomic insights into a novel species Rhodoferax aquaticus sp. nov., isolated from freshwater.</title>
        <authorList>
            <person name="Li T."/>
            <person name="Zhuo Y."/>
            <person name="Jin C.Z."/>
            <person name="Wu X."/>
            <person name="Ko S.R."/>
            <person name="Jin F.J."/>
            <person name="Ahn C.Y."/>
            <person name="Oh H.M."/>
            <person name="Lee H.G."/>
            <person name="Jin L."/>
        </authorList>
    </citation>
    <scope>NUCLEOTIDE SEQUENCE [LARGE SCALE GENOMIC DNA]</scope>
    <source>
        <strain evidence="3">Gr-4</strain>
    </source>
</reference>
<feature type="region of interest" description="Disordered" evidence="1">
    <location>
        <begin position="174"/>
        <end position="197"/>
    </location>
</feature>
<dbReference type="Proteomes" id="UP000317365">
    <property type="component" value="Chromosome"/>
</dbReference>
<organism evidence="2 3">
    <name type="scientific">Rhodoferax aquaticus</name>
    <dbReference type="NCBI Taxonomy" id="2527691"/>
    <lineage>
        <taxon>Bacteria</taxon>
        <taxon>Pseudomonadati</taxon>
        <taxon>Pseudomonadota</taxon>
        <taxon>Betaproteobacteria</taxon>
        <taxon>Burkholderiales</taxon>
        <taxon>Comamonadaceae</taxon>
        <taxon>Rhodoferax</taxon>
    </lineage>
</organism>
<gene>
    <name evidence="2" type="ORF">EXZ61_01660</name>
</gene>
<evidence type="ECO:0000313" key="3">
    <source>
        <dbReference type="Proteomes" id="UP000317365"/>
    </source>
</evidence>